<evidence type="ECO:0000313" key="2">
    <source>
        <dbReference type="Proteomes" id="UP000761380"/>
    </source>
</evidence>
<proteinExistence type="predicted"/>
<accession>A0A927ZT78</accession>
<comment type="caution">
    <text evidence="1">The sequence shown here is derived from an EMBL/GenBank/DDBJ whole genome shotgun (WGS) entry which is preliminary data.</text>
</comment>
<reference evidence="1" key="1">
    <citation type="submission" date="2019-04" db="EMBL/GenBank/DDBJ databases">
        <title>Evolution of Biomass-Degrading Anaerobic Consortia Revealed by Metagenomics.</title>
        <authorList>
            <person name="Peng X."/>
        </authorList>
    </citation>
    <scope>NUCLEOTIDE SEQUENCE</scope>
    <source>
        <strain evidence="1">SIG240</strain>
    </source>
</reference>
<dbReference type="Proteomes" id="UP000761380">
    <property type="component" value="Unassembled WGS sequence"/>
</dbReference>
<gene>
    <name evidence="1" type="ORF">E7201_08970</name>
</gene>
<sequence length="27" mass="3194">HSKIDTTMEYAMVDQNNVKISHRKYIA</sequence>
<dbReference type="AlphaFoldDB" id="A0A927ZT78"/>
<name>A0A927ZT78_SELRU</name>
<protein>
    <submittedName>
        <fullName evidence="1">Integrase</fullName>
    </submittedName>
</protein>
<organism evidence="1 2">
    <name type="scientific">Selenomonas ruminantium</name>
    <dbReference type="NCBI Taxonomy" id="971"/>
    <lineage>
        <taxon>Bacteria</taxon>
        <taxon>Bacillati</taxon>
        <taxon>Bacillota</taxon>
        <taxon>Negativicutes</taxon>
        <taxon>Selenomonadales</taxon>
        <taxon>Selenomonadaceae</taxon>
        <taxon>Selenomonas</taxon>
    </lineage>
</organism>
<evidence type="ECO:0000313" key="1">
    <source>
        <dbReference type="EMBL" id="MBE6093278.1"/>
    </source>
</evidence>
<dbReference type="EMBL" id="SVBY01000068">
    <property type="protein sequence ID" value="MBE6093278.1"/>
    <property type="molecule type" value="Genomic_DNA"/>
</dbReference>
<feature type="non-terminal residue" evidence="1">
    <location>
        <position position="1"/>
    </location>
</feature>